<comment type="caution">
    <text evidence="1">The sequence shown here is derived from an EMBL/GenBank/DDBJ whole genome shotgun (WGS) entry which is preliminary data.</text>
</comment>
<protein>
    <submittedName>
        <fullName evidence="1">Uncharacterized protein</fullName>
    </submittedName>
</protein>
<sequence length="41" mass="4789">MQDIEPYQHILGLKSPWSVDRVQLSVEEEQIDVFVSAGWRC</sequence>
<dbReference type="EMBL" id="SJPF01000002">
    <property type="protein sequence ID" value="TWT34115.1"/>
    <property type="molecule type" value="Genomic_DNA"/>
</dbReference>
<accession>A0A5C5V8Q7</accession>
<evidence type="ECO:0000313" key="2">
    <source>
        <dbReference type="Proteomes" id="UP000318878"/>
    </source>
</evidence>
<organism evidence="1 2">
    <name type="scientific">Blastopirellula retiformator</name>
    <dbReference type="NCBI Taxonomy" id="2527970"/>
    <lineage>
        <taxon>Bacteria</taxon>
        <taxon>Pseudomonadati</taxon>
        <taxon>Planctomycetota</taxon>
        <taxon>Planctomycetia</taxon>
        <taxon>Pirellulales</taxon>
        <taxon>Pirellulaceae</taxon>
        <taxon>Blastopirellula</taxon>
    </lineage>
</organism>
<dbReference type="Proteomes" id="UP000318878">
    <property type="component" value="Unassembled WGS sequence"/>
</dbReference>
<name>A0A5C5V8Q7_9BACT</name>
<dbReference type="RefSeq" id="WP_261342427.1">
    <property type="nucleotide sequence ID" value="NZ_SJPF01000002.1"/>
</dbReference>
<proteinExistence type="predicted"/>
<reference evidence="1 2" key="1">
    <citation type="submission" date="2019-02" db="EMBL/GenBank/DDBJ databases">
        <title>Deep-cultivation of Planctomycetes and their phenomic and genomic characterization uncovers novel biology.</title>
        <authorList>
            <person name="Wiegand S."/>
            <person name="Jogler M."/>
            <person name="Boedeker C."/>
            <person name="Pinto D."/>
            <person name="Vollmers J."/>
            <person name="Rivas-Marin E."/>
            <person name="Kohn T."/>
            <person name="Peeters S.H."/>
            <person name="Heuer A."/>
            <person name="Rast P."/>
            <person name="Oberbeckmann S."/>
            <person name="Bunk B."/>
            <person name="Jeske O."/>
            <person name="Meyerdierks A."/>
            <person name="Storesund J.E."/>
            <person name="Kallscheuer N."/>
            <person name="Luecker S."/>
            <person name="Lage O.M."/>
            <person name="Pohl T."/>
            <person name="Merkel B.J."/>
            <person name="Hornburger P."/>
            <person name="Mueller R.-W."/>
            <person name="Bruemmer F."/>
            <person name="Labrenz M."/>
            <person name="Spormann A.M."/>
            <person name="Op Den Camp H."/>
            <person name="Overmann J."/>
            <person name="Amann R."/>
            <person name="Jetten M.S.M."/>
            <person name="Mascher T."/>
            <person name="Medema M.H."/>
            <person name="Devos D.P."/>
            <person name="Kaster A.-K."/>
            <person name="Ovreas L."/>
            <person name="Rohde M."/>
            <person name="Galperin M.Y."/>
            <person name="Jogler C."/>
        </authorList>
    </citation>
    <scope>NUCLEOTIDE SEQUENCE [LARGE SCALE GENOMIC DNA]</scope>
    <source>
        <strain evidence="1 2">Enr8</strain>
    </source>
</reference>
<evidence type="ECO:0000313" key="1">
    <source>
        <dbReference type="EMBL" id="TWT34115.1"/>
    </source>
</evidence>
<gene>
    <name evidence="1" type="ORF">Enr8_15070</name>
</gene>
<dbReference type="AlphaFoldDB" id="A0A5C5V8Q7"/>
<keyword evidence="2" id="KW-1185">Reference proteome</keyword>